<dbReference type="CDD" id="cd13912">
    <property type="entry name" value="CcO_II_C"/>
    <property type="match status" value="1"/>
</dbReference>
<keyword evidence="9 14" id="KW-1133">Transmembrane helix</keyword>
<evidence type="ECO:0000256" key="3">
    <source>
        <dbReference type="ARBA" id="ARBA00022448"/>
    </source>
</evidence>
<comment type="function">
    <text evidence="13">Component of the cytochrome c oxidase, the last enzyme in the mitochondrial electron transport chain which drives oxidative phosphorylation. The respiratory chain contains 3 multisubunit complexes succinate dehydrogenase (complex II, CII), ubiquinol-cytochrome c oxidoreductase (cytochrome b-c1 complex, complex III, CIII) and cytochrome c oxidase (complex IV, CIV), that cooperate to transfer electrons derived from NADH and succinate to molecular oxygen, creating an electrochemical gradient over the inner membrane that drives transmembrane transport and the ATP synthase. Cytochrome c oxidase is the component of the respiratory chain that catalyzes the reduction of oxygen to water. Electrons originating from reduced cytochrome c in the intermembrane space (IMS) are transferred via the dinuclear copper A center (CU(A)) of subunit 2 and heme A of subunit 1 to the active site in subunit 1, a binuclear center (BNC) formed by heme A3 and copper B (CU(B)). The BNC reduces molecular oxygen to 2 water molecules using 4 electrons from cytochrome c in the IMS and 4 protons from the mitochondrial matrix.</text>
</comment>
<keyword evidence="13 17" id="KW-0496">Mitochondrion</keyword>
<dbReference type="Pfam" id="PF02790">
    <property type="entry name" value="COX2_TM"/>
    <property type="match status" value="1"/>
</dbReference>
<keyword evidence="7" id="KW-1278">Translocase</keyword>
<evidence type="ECO:0000256" key="4">
    <source>
        <dbReference type="ARBA" id="ARBA00022660"/>
    </source>
</evidence>
<dbReference type="GO" id="GO:0042773">
    <property type="term" value="P:ATP synthesis coupled electron transport"/>
    <property type="evidence" value="ECO:0007669"/>
    <property type="project" value="TreeGrafter"/>
</dbReference>
<dbReference type="Pfam" id="PF00116">
    <property type="entry name" value="COX2"/>
    <property type="match status" value="1"/>
</dbReference>
<feature type="domain" description="Cytochrome oxidase subunit II copper A binding" evidence="15">
    <location>
        <begin position="113"/>
        <end position="255"/>
    </location>
</feature>
<keyword evidence="10 13" id="KW-0186">Copper</keyword>
<dbReference type="AlphaFoldDB" id="A0A1L4BMC3"/>
<comment type="subcellular location">
    <subcellularLocation>
        <location evidence="1">Membrane</location>
        <topology evidence="1">Multi-pass membrane protein</topology>
    </subcellularLocation>
    <subcellularLocation>
        <location evidence="13">Mitochondrion inner membrane</location>
        <topology evidence="13">Multi-pass membrane protein</topology>
    </subcellularLocation>
</comment>
<keyword evidence="4 13" id="KW-0679">Respiratory chain</keyword>
<dbReference type="SUPFAM" id="SSF49503">
    <property type="entry name" value="Cupredoxins"/>
    <property type="match status" value="1"/>
</dbReference>
<accession>A0A1L4BMC3</accession>
<feature type="domain" description="Cytochrome oxidase subunit II transmembrane region profile" evidence="16">
    <location>
        <begin position="17"/>
        <end position="112"/>
    </location>
</feature>
<evidence type="ECO:0000256" key="13">
    <source>
        <dbReference type="RuleBase" id="RU000457"/>
    </source>
</evidence>
<dbReference type="Gene3D" id="2.60.40.420">
    <property type="entry name" value="Cupredoxins - blue copper proteins"/>
    <property type="match status" value="1"/>
</dbReference>
<dbReference type="InterPro" id="IPR036257">
    <property type="entry name" value="Cyt_c_oxidase_su2_TM_sf"/>
</dbReference>
<sequence>MGINLSTINLYKWLGDSAAMYQLGFQDPATTSMEGIFLFNLHLLFVIISIVILVGWLLFIILRNFAESNNSNVADFTHSNHIEIIWTSIPALILLSLASPSFSLLYSLDEISFPELTLKILGHQWYWSYEISDFNSCSNSHNLKYSSYMLTDETLQKSSVGLFRVLETNKRVILPTNTHLRLLITAVDVLHSWTVPSFGVKVDACPGRLNQANLFIKRFGVFFGQCSEICGVNHGFMPIVVLAVPSVQYHYIIMTNLEFN</sequence>
<dbReference type="InterPro" id="IPR045187">
    <property type="entry name" value="CcO_II"/>
</dbReference>
<evidence type="ECO:0000256" key="2">
    <source>
        <dbReference type="ARBA" id="ARBA00007866"/>
    </source>
</evidence>
<evidence type="ECO:0000256" key="8">
    <source>
        <dbReference type="ARBA" id="ARBA00022982"/>
    </source>
</evidence>
<dbReference type="GO" id="GO:0005507">
    <property type="term" value="F:copper ion binding"/>
    <property type="evidence" value="ECO:0007669"/>
    <property type="project" value="InterPro"/>
</dbReference>
<evidence type="ECO:0000256" key="6">
    <source>
        <dbReference type="ARBA" id="ARBA00022723"/>
    </source>
</evidence>
<organism evidence="17">
    <name type="scientific">Didymosphenia geminata</name>
    <name type="common">rock snot</name>
    <dbReference type="NCBI Taxonomy" id="1115533"/>
    <lineage>
        <taxon>Eukaryota</taxon>
        <taxon>Sar</taxon>
        <taxon>Stramenopiles</taxon>
        <taxon>Ochrophyta</taxon>
        <taxon>Bacillariophyta</taxon>
        <taxon>Bacillariophyceae</taxon>
        <taxon>Bacillariophycidae</taxon>
        <taxon>Cymbellales</taxon>
        <taxon>Gomphonemataceae</taxon>
        <taxon>Didymosphenia</taxon>
    </lineage>
</organism>
<dbReference type="Gene3D" id="1.10.287.90">
    <property type="match status" value="1"/>
</dbReference>
<comment type="catalytic activity">
    <reaction evidence="12">
        <text>4 Fe(II)-[cytochrome c] + O2 + 8 H(+)(in) = 4 Fe(III)-[cytochrome c] + 2 H2O + 4 H(+)(out)</text>
        <dbReference type="Rhea" id="RHEA:11436"/>
        <dbReference type="Rhea" id="RHEA-COMP:10350"/>
        <dbReference type="Rhea" id="RHEA-COMP:14399"/>
        <dbReference type="ChEBI" id="CHEBI:15377"/>
        <dbReference type="ChEBI" id="CHEBI:15378"/>
        <dbReference type="ChEBI" id="CHEBI:15379"/>
        <dbReference type="ChEBI" id="CHEBI:29033"/>
        <dbReference type="ChEBI" id="CHEBI:29034"/>
        <dbReference type="EC" id="7.1.1.9"/>
    </reaction>
    <physiologicalReaction direction="left-to-right" evidence="12">
        <dbReference type="Rhea" id="RHEA:11437"/>
    </physiologicalReaction>
</comment>
<evidence type="ECO:0000259" key="15">
    <source>
        <dbReference type="PROSITE" id="PS50857"/>
    </source>
</evidence>
<keyword evidence="8 13" id="KW-0249">Electron transport</keyword>
<dbReference type="PROSITE" id="PS50999">
    <property type="entry name" value="COX2_TM"/>
    <property type="match status" value="1"/>
</dbReference>
<dbReference type="InterPro" id="IPR011759">
    <property type="entry name" value="Cyt_c_oxidase_su2_TM_dom"/>
</dbReference>
<evidence type="ECO:0000313" key="17">
    <source>
        <dbReference type="EMBL" id="API83102.1"/>
    </source>
</evidence>
<evidence type="ECO:0000259" key="16">
    <source>
        <dbReference type="PROSITE" id="PS50999"/>
    </source>
</evidence>
<keyword evidence="11 13" id="KW-0472">Membrane</keyword>
<comment type="cofactor">
    <cofactor evidence="13">
        <name>Cu cation</name>
        <dbReference type="ChEBI" id="CHEBI:23378"/>
    </cofactor>
    <text evidence="13">Binds a copper A center.</text>
</comment>
<keyword evidence="13" id="KW-0999">Mitochondrion inner membrane</keyword>
<dbReference type="GeneID" id="30683873"/>
<dbReference type="PANTHER" id="PTHR22888">
    <property type="entry name" value="CYTOCHROME C OXIDASE, SUBUNIT II"/>
    <property type="match status" value="1"/>
</dbReference>
<keyword evidence="3 13" id="KW-0813">Transport</keyword>
<evidence type="ECO:0000256" key="12">
    <source>
        <dbReference type="ARBA" id="ARBA00049512"/>
    </source>
</evidence>
<dbReference type="GO" id="GO:0004129">
    <property type="term" value="F:cytochrome-c oxidase activity"/>
    <property type="evidence" value="ECO:0007669"/>
    <property type="project" value="UniProtKB-EC"/>
</dbReference>
<evidence type="ECO:0000256" key="7">
    <source>
        <dbReference type="ARBA" id="ARBA00022967"/>
    </source>
</evidence>
<keyword evidence="6 13" id="KW-0479">Metal-binding</keyword>
<keyword evidence="5 13" id="KW-0812">Transmembrane</keyword>
<evidence type="ECO:0000256" key="10">
    <source>
        <dbReference type="ARBA" id="ARBA00023008"/>
    </source>
</evidence>
<feature type="transmembrane region" description="Helical" evidence="14">
    <location>
        <begin position="83"/>
        <end position="106"/>
    </location>
</feature>
<comment type="similarity">
    <text evidence="2 13">Belongs to the cytochrome c oxidase subunit 2 family.</text>
</comment>
<dbReference type="RefSeq" id="YP_009329911.1">
    <property type="nucleotide sequence ID" value="NC_032171.1"/>
</dbReference>
<dbReference type="PRINTS" id="PR01166">
    <property type="entry name" value="CYCOXIDASEII"/>
</dbReference>
<evidence type="ECO:0000256" key="11">
    <source>
        <dbReference type="ARBA" id="ARBA00023136"/>
    </source>
</evidence>
<evidence type="ECO:0000256" key="1">
    <source>
        <dbReference type="ARBA" id="ARBA00004141"/>
    </source>
</evidence>
<protein>
    <recommendedName>
        <fullName evidence="13">Cytochrome c oxidase subunit 2</fullName>
    </recommendedName>
</protein>
<dbReference type="PANTHER" id="PTHR22888:SF9">
    <property type="entry name" value="CYTOCHROME C OXIDASE SUBUNIT 2"/>
    <property type="match status" value="1"/>
</dbReference>
<dbReference type="PROSITE" id="PS00078">
    <property type="entry name" value="COX2"/>
    <property type="match status" value="1"/>
</dbReference>
<feature type="transmembrane region" description="Helical" evidence="14">
    <location>
        <begin position="36"/>
        <end position="62"/>
    </location>
</feature>
<evidence type="ECO:0000256" key="5">
    <source>
        <dbReference type="ARBA" id="ARBA00022692"/>
    </source>
</evidence>
<dbReference type="SUPFAM" id="SSF81464">
    <property type="entry name" value="Cytochrome c oxidase subunit II-like, transmembrane region"/>
    <property type="match status" value="1"/>
</dbReference>
<dbReference type="EMBL" id="KX889125">
    <property type="protein sequence ID" value="API83102.1"/>
    <property type="molecule type" value="Genomic_DNA"/>
</dbReference>
<dbReference type="InterPro" id="IPR001505">
    <property type="entry name" value="Copper_CuA"/>
</dbReference>
<name>A0A1L4BMC3_9STRA</name>
<reference evidence="17" key="1">
    <citation type="submission" date="2016-09" db="EMBL/GenBank/DDBJ databases">
        <title>The complete mitochondrial genome of the stalk-forming diatom Didymosphenia geminata.</title>
        <authorList>
            <person name="Aunins A.W."/>
            <person name="King T.L."/>
            <person name="Hamilton D."/>
        </authorList>
    </citation>
    <scope>NUCLEOTIDE SEQUENCE</scope>
</reference>
<evidence type="ECO:0000256" key="14">
    <source>
        <dbReference type="SAM" id="Phobius"/>
    </source>
</evidence>
<gene>
    <name evidence="17" type="primary">cox2</name>
</gene>
<dbReference type="PROSITE" id="PS50857">
    <property type="entry name" value="COX2_CUA"/>
    <property type="match status" value="1"/>
</dbReference>
<geneLocation type="mitochondrion" evidence="17"/>
<proteinExistence type="inferred from homology"/>
<dbReference type="InterPro" id="IPR008972">
    <property type="entry name" value="Cupredoxin"/>
</dbReference>
<evidence type="ECO:0000256" key="9">
    <source>
        <dbReference type="ARBA" id="ARBA00022989"/>
    </source>
</evidence>
<dbReference type="InterPro" id="IPR034210">
    <property type="entry name" value="CcO_II_C"/>
</dbReference>
<dbReference type="InterPro" id="IPR002429">
    <property type="entry name" value="CcO_II-like_C"/>
</dbReference>
<dbReference type="GO" id="GO:0005743">
    <property type="term" value="C:mitochondrial inner membrane"/>
    <property type="evidence" value="ECO:0007669"/>
    <property type="project" value="UniProtKB-SubCell"/>
</dbReference>